<evidence type="ECO:0000313" key="3">
    <source>
        <dbReference type="EMBL" id="OWK38719.1"/>
    </source>
</evidence>
<dbReference type="EMBL" id="NIDE01000014">
    <property type="protein sequence ID" value="OWK38719.1"/>
    <property type="molecule type" value="Genomic_DNA"/>
</dbReference>
<dbReference type="PANTHER" id="PTHR30007:SF0">
    <property type="entry name" value="TRANSPOSASE"/>
    <property type="match status" value="1"/>
</dbReference>
<feature type="compositionally biased region" description="Low complexity" evidence="1">
    <location>
        <begin position="124"/>
        <end position="133"/>
    </location>
</feature>
<dbReference type="NCBIfam" id="NF033580">
    <property type="entry name" value="transpos_IS5_3"/>
    <property type="match status" value="1"/>
</dbReference>
<dbReference type="AlphaFoldDB" id="A0A225DNC0"/>
<feature type="domain" description="Insertion element IS402-like" evidence="2">
    <location>
        <begin position="30"/>
        <end position="102"/>
    </location>
</feature>
<feature type="region of interest" description="Disordered" evidence="1">
    <location>
        <begin position="114"/>
        <end position="163"/>
    </location>
</feature>
<organism evidence="3 4">
    <name type="scientific">Fimbriiglobus ruber</name>
    <dbReference type="NCBI Taxonomy" id="1908690"/>
    <lineage>
        <taxon>Bacteria</taxon>
        <taxon>Pseudomonadati</taxon>
        <taxon>Planctomycetota</taxon>
        <taxon>Planctomycetia</taxon>
        <taxon>Gemmatales</taxon>
        <taxon>Gemmataceae</taxon>
        <taxon>Fimbriiglobus</taxon>
    </lineage>
</organism>
<evidence type="ECO:0000256" key="1">
    <source>
        <dbReference type="SAM" id="MobiDB-lite"/>
    </source>
</evidence>
<dbReference type="Pfam" id="PF13340">
    <property type="entry name" value="DUF4096"/>
    <property type="match status" value="1"/>
</dbReference>
<dbReference type="Proteomes" id="UP000214646">
    <property type="component" value="Unassembled WGS sequence"/>
</dbReference>
<reference evidence="4" key="1">
    <citation type="submission" date="2017-06" db="EMBL/GenBank/DDBJ databases">
        <title>Genome analysis of Fimbriiglobus ruber SP5, the first member of the order Planctomycetales with confirmed chitinolytic capability.</title>
        <authorList>
            <person name="Ravin N.V."/>
            <person name="Rakitin A.L."/>
            <person name="Ivanova A.A."/>
            <person name="Beletsky A.V."/>
            <person name="Kulichevskaya I.S."/>
            <person name="Mardanov A.V."/>
            <person name="Dedysh S.N."/>
        </authorList>
    </citation>
    <scope>NUCLEOTIDE SEQUENCE [LARGE SCALE GENOMIC DNA]</scope>
    <source>
        <strain evidence="4">SP5</strain>
    </source>
</reference>
<evidence type="ECO:0000313" key="4">
    <source>
        <dbReference type="Proteomes" id="UP000214646"/>
    </source>
</evidence>
<dbReference type="PANTHER" id="PTHR30007">
    <property type="entry name" value="PHP DOMAIN PROTEIN"/>
    <property type="match status" value="1"/>
</dbReference>
<gene>
    <name evidence="3" type="ORF">FRUB_07839</name>
</gene>
<feature type="compositionally biased region" description="Low complexity" evidence="1">
    <location>
        <begin position="151"/>
        <end position="163"/>
    </location>
</feature>
<comment type="caution">
    <text evidence="3">The sequence shown here is derived from an EMBL/GenBank/DDBJ whole genome shotgun (WGS) entry which is preliminary data.</text>
</comment>
<dbReference type="InterPro" id="IPR025161">
    <property type="entry name" value="IS402-like_dom"/>
</dbReference>
<evidence type="ECO:0000259" key="2">
    <source>
        <dbReference type="Pfam" id="PF13340"/>
    </source>
</evidence>
<sequence>MCVSFKLVAPSYSRSEVMDVTVRKPYPTDLTDLQWEIIQVVLPAARPGGRPRSVDLREVLNAIVYVNRSGCQWSMLPHDFPAKSTVYEYFSQWRDDGTWQELLDVLREGYREVHAPSHERTRAPRASTASRSRGPNTRAGTGMTRARKSRAGSGRSWSIRWAC</sequence>
<accession>A0A225DNC0</accession>
<name>A0A225DNC0_9BACT</name>
<protein>
    <submittedName>
        <fullName evidence="3">Mobile element protein</fullName>
    </submittedName>
</protein>
<proteinExistence type="predicted"/>
<keyword evidence="4" id="KW-1185">Reference proteome</keyword>